<feature type="region of interest" description="Disordered" evidence="1">
    <location>
        <begin position="66"/>
        <end position="86"/>
    </location>
</feature>
<organism evidence="2 3">
    <name type="scientific">Hyphomonas adhaerens</name>
    <dbReference type="NCBI Taxonomy" id="81029"/>
    <lineage>
        <taxon>Bacteria</taxon>
        <taxon>Pseudomonadati</taxon>
        <taxon>Pseudomonadota</taxon>
        <taxon>Alphaproteobacteria</taxon>
        <taxon>Hyphomonadales</taxon>
        <taxon>Hyphomonadaceae</taxon>
        <taxon>Hyphomonas</taxon>
    </lineage>
</organism>
<comment type="caution">
    <text evidence="2">The sequence shown here is derived from an EMBL/GenBank/DDBJ whole genome shotgun (WGS) entry which is preliminary data.</text>
</comment>
<reference evidence="2 3" key="1">
    <citation type="journal article" date="2018" name="Nat. Biotechnol.">
        <title>A standardized bacterial taxonomy based on genome phylogeny substantially revises the tree of life.</title>
        <authorList>
            <person name="Parks D.H."/>
            <person name="Chuvochina M."/>
            <person name="Waite D.W."/>
            <person name="Rinke C."/>
            <person name="Skarshewski A."/>
            <person name="Chaumeil P.A."/>
            <person name="Hugenholtz P."/>
        </authorList>
    </citation>
    <scope>NUCLEOTIDE SEQUENCE [LARGE SCALE GENOMIC DNA]</scope>
    <source>
        <strain evidence="2">UBA8733</strain>
    </source>
</reference>
<dbReference type="EMBL" id="DMAN01000009">
    <property type="protein sequence ID" value="HAE25604.1"/>
    <property type="molecule type" value="Genomic_DNA"/>
</dbReference>
<dbReference type="AlphaFoldDB" id="A0A3B9GUB6"/>
<dbReference type="Proteomes" id="UP000259610">
    <property type="component" value="Unassembled WGS sequence"/>
</dbReference>
<gene>
    <name evidence="2" type="ORF">DCG58_00445</name>
</gene>
<accession>A0A3B9GUB6</accession>
<evidence type="ECO:0000256" key="1">
    <source>
        <dbReference type="SAM" id="MobiDB-lite"/>
    </source>
</evidence>
<protein>
    <submittedName>
        <fullName evidence="2">Uncharacterized protein</fullName>
    </submittedName>
</protein>
<name>A0A3B9GUB6_9PROT</name>
<sequence length="86" mass="9706">MMDHVMTKHDHAGLAVHAGRHIAATGRVLPCREARRFICIEIIERRGVSHEDQPYIAKAIDRHQRVPPGARMPASDAHQVPHQPRP</sequence>
<feature type="non-terminal residue" evidence="2">
    <location>
        <position position="86"/>
    </location>
</feature>
<evidence type="ECO:0000313" key="3">
    <source>
        <dbReference type="Proteomes" id="UP000259610"/>
    </source>
</evidence>
<proteinExistence type="predicted"/>
<evidence type="ECO:0000313" key="2">
    <source>
        <dbReference type="EMBL" id="HAE25604.1"/>
    </source>
</evidence>